<dbReference type="InterPro" id="IPR007712">
    <property type="entry name" value="RelE/ParE_toxin"/>
</dbReference>
<evidence type="ECO:0008006" key="4">
    <source>
        <dbReference type="Google" id="ProtNLM"/>
    </source>
</evidence>
<evidence type="ECO:0000313" key="2">
    <source>
        <dbReference type="EMBL" id="EFO00506.1"/>
    </source>
</evidence>
<dbReference type="RefSeq" id="WP_000323662.1">
    <property type="nucleotide sequence ID" value="NZ_AEDV01000048.1"/>
</dbReference>
<gene>
    <name evidence="2" type="ORF">SMSK597_1012</name>
</gene>
<protein>
    <recommendedName>
        <fullName evidence="4">Plasmid stabilization system family protein</fullName>
    </recommendedName>
</protein>
<dbReference type="AlphaFoldDB" id="E1LSQ3"/>
<comment type="caution">
    <text evidence="2">The sequence shown here is derived from an EMBL/GenBank/DDBJ whole genome shotgun (WGS) entry which is preliminary data.</text>
</comment>
<dbReference type="eggNOG" id="COG3668">
    <property type="taxonomic scope" value="Bacteria"/>
</dbReference>
<dbReference type="Proteomes" id="UP000003316">
    <property type="component" value="Unassembled WGS sequence"/>
</dbReference>
<proteinExistence type="predicted"/>
<dbReference type="InterPro" id="IPR035093">
    <property type="entry name" value="RelE/ParE_toxin_dom_sf"/>
</dbReference>
<sequence>MAYKVIISTEVSQAIDSIHNYISTVLLSPQSAKNTVAKILDGLKSLETFPEAGFDADEKIGLKINSKYPTRGKIIGQYILLYFIDQTQRTVFLSHLFHTKSDYVTLLQSKNHKNSKSSF</sequence>
<keyword evidence="1" id="KW-1277">Toxin-antitoxin system</keyword>
<reference evidence="2 3" key="1">
    <citation type="submission" date="2010-09" db="EMBL/GenBank/DDBJ databases">
        <authorList>
            <person name="Daugherty S.C."/>
            <person name="Tallon L.J."/>
            <person name="Jones K.M."/>
            <person name="Liu X."/>
            <person name="Kilian M."/>
            <person name="Tettelin H."/>
        </authorList>
    </citation>
    <scope>NUCLEOTIDE SEQUENCE [LARGE SCALE GENOMIC DNA]</scope>
    <source>
        <strain evidence="2 3">SK597</strain>
    </source>
</reference>
<name>E1LSQ3_STRMT</name>
<evidence type="ECO:0000313" key="3">
    <source>
        <dbReference type="Proteomes" id="UP000003316"/>
    </source>
</evidence>
<evidence type="ECO:0000256" key="1">
    <source>
        <dbReference type="ARBA" id="ARBA00022649"/>
    </source>
</evidence>
<dbReference type="Pfam" id="PF05016">
    <property type="entry name" value="ParE_toxin"/>
    <property type="match status" value="1"/>
</dbReference>
<dbReference type="EMBL" id="AEDV01000048">
    <property type="protein sequence ID" value="EFO00506.1"/>
    <property type="molecule type" value="Genomic_DNA"/>
</dbReference>
<dbReference type="Gene3D" id="3.30.2310.20">
    <property type="entry name" value="RelE-like"/>
    <property type="match status" value="1"/>
</dbReference>
<organism evidence="2 3">
    <name type="scientific">Streptococcus mitis SK597</name>
    <dbReference type="NCBI Taxonomy" id="585204"/>
    <lineage>
        <taxon>Bacteria</taxon>
        <taxon>Bacillati</taxon>
        <taxon>Bacillota</taxon>
        <taxon>Bacilli</taxon>
        <taxon>Lactobacillales</taxon>
        <taxon>Streptococcaceae</taxon>
        <taxon>Streptococcus</taxon>
        <taxon>Streptococcus mitis group</taxon>
    </lineage>
</organism>
<accession>E1LSQ3</accession>